<reference evidence="1" key="2">
    <citation type="submission" date="2013-05" db="EMBL/GenBank/DDBJ databases">
        <authorList>
            <person name="Carter J.-M."/>
            <person name="Baker S.C."/>
            <person name="Pink R."/>
            <person name="Carter D.R.F."/>
            <person name="Collins A."/>
            <person name="Tomlin J."/>
            <person name="Gibbs M."/>
            <person name="Breuker C.J."/>
        </authorList>
    </citation>
    <scope>NUCLEOTIDE SEQUENCE</scope>
    <source>
        <tissue evidence="1">Ovary</tissue>
    </source>
</reference>
<reference evidence="1" key="1">
    <citation type="journal article" date="2013" name="BMC Genomics">
        <title>Unscrambling butterfly oogenesis.</title>
        <authorList>
            <person name="Carter J.M."/>
            <person name="Baker S.C."/>
            <person name="Pink R."/>
            <person name="Carter D.R."/>
            <person name="Collins A."/>
            <person name="Tomlin J."/>
            <person name="Gibbs M."/>
            <person name="Breuker C.J."/>
        </authorList>
    </citation>
    <scope>NUCLEOTIDE SEQUENCE</scope>
    <source>
        <tissue evidence="1">Ovary</tissue>
    </source>
</reference>
<dbReference type="EMBL" id="GAIX01014076">
    <property type="protein sequence ID" value="JAA78484.1"/>
    <property type="molecule type" value="Transcribed_RNA"/>
</dbReference>
<accession>S4NN56</accession>
<protein>
    <submittedName>
        <fullName evidence="1">Uncharacterized protein</fullName>
    </submittedName>
</protein>
<dbReference type="AlphaFoldDB" id="S4NN56"/>
<organism evidence="1">
    <name type="scientific">Pararge aegeria</name>
    <name type="common">speckled wood butterfly</name>
    <dbReference type="NCBI Taxonomy" id="116150"/>
    <lineage>
        <taxon>Eukaryota</taxon>
        <taxon>Metazoa</taxon>
        <taxon>Ecdysozoa</taxon>
        <taxon>Arthropoda</taxon>
        <taxon>Hexapoda</taxon>
        <taxon>Insecta</taxon>
        <taxon>Pterygota</taxon>
        <taxon>Neoptera</taxon>
        <taxon>Endopterygota</taxon>
        <taxon>Lepidoptera</taxon>
        <taxon>Glossata</taxon>
        <taxon>Ditrysia</taxon>
        <taxon>Papilionoidea</taxon>
        <taxon>Nymphalidae</taxon>
        <taxon>Satyrinae</taxon>
        <taxon>Satyrini</taxon>
        <taxon>Parargina</taxon>
        <taxon>Pararge</taxon>
    </lineage>
</organism>
<sequence>MMLKILLQYHTQELLGKIHFGIEKTRYQKGECGGIQVREREHPSWLEVSSKQNNYLLQVLFIKYPFVTTGISRD</sequence>
<evidence type="ECO:0000313" key="1">
    <source>
        <dbReference type="EMBL" id="JAA78484.1"/>
    </source>
</evidence>
<name>S4NN56_9NEOP</name>
<proteinExistence type="predicted"/>